<keyword evidence="3" id="KW-1185">Reference proteome</keyword>
<accession>A0A2T3NIU1</accession>
<name>A0A2T3NIU1_9GAMM</name>
<dbReference type="InterPro" id="IPR036397">
    <property type="entry name" value="RNaseH_sf"/>
</dbReference>
<evidence type="ECO:0000313" key="2">
    <source>
        <dbReference type="EMBL" id="PSW15171.1"/>
    </source>
</evidence>
<gene>
    <name evidence="2" type="ORF">C9I98_21300</name>
</gene>
<evidence type="ECO:0000259" key="1">
    <source>
        <dbReference type="Pfam" id="PF13358"/>
    </source>
</evidence>
<dbReference type="Proteomes" id="UP000241771">
    <property type="component" value="Unassembled WGS sequence"/>
</dbReference>
<proteinExistence type="predicted"/>
<comment type="caution">
    <text evidence="2">The sequence shown here is derived from an EMBL/GenBank/DDBJ whole genome shotgun (WGS) entry which is preliminary data.</text>
</comment>
<reference evidence="2 3" key="1">
    <citation type="submission" date="2018-01" db="EMBL/GenBank/DDBJ databases">
        <title>Whole genome sequencing of Histamine producing bacteria.</title>
        <authorList>
            <person name="Butler K."/>
        </authorList>
    </citation>
    <scope>NUCLEOTIDE SEQUENCE [LARGE SCALE GENOMIC DNA]</scope>
    <source>
        <strain evidence="2 3">DSM 100436</strain>
    </source>
</reference>
<protein>
    <recommendedName>
        <fullName evidence="1">Tc1-like transposase DDE domain-containing protein</fullName>
    </recommendedName>
</protein>
<dbReference type="AlphaFoldDB" id="A0A2T3NIU1"/>
<dbReference type="Pfam" id="PF13358">
    <property type="entry name" value="DDE_3"/>
    <property type="match status" value="1"/>
</dbReference>
<dbReference type="Gene3D" id="3.30.420.10">
    <property type="entry name" value="Ribonuclease H-like superfamily/Ribonuclease H"/>
    <property type="match status" value="1"/>
</dbReference>
<sequence>MTDEFENISIIQLPPHSLDMNPIEQVWNLLRHHCLANQSFTEYNDLVSKVCMAWNQFLVSSERVSENVGST</sequence>
<dbReference type="EMBL" id="PYMA01000017">
    <property type="protein sequence ID" value="PSW15171.1"/>
    <property type="molecule type" value="Genomic_DNA"/>
</dbReference>
<dbReference type="InterPro" id="IPR038717">
    <property type="entry name" value="Tc1-like_DDE_dom"/>
</dbReference>
<dbReference type="RefSeq" id="WP_107272461.1">
    <property type="nucleotide sequence ID" value="NZ_PYMA01000017.1"/>
</dbReference>
<evidence type="ECO:0000313" key="3">
    <source>
        <dbReference type="Proteomes" id="UP000241771"/>
    </source>
</evidence>
<organism evidence="2 3">
    <name type="scientific">Photobacterium sanctipauli</name>
    <dbReference type="NCBI Taxonomy" id="1342794"/>
    <lineage>
        <taxon>Bacteria</taxon>
        <taxon>Pseudomonadati</taxon>
        <taxon>Pseudomonadota</taxon>
        <taxon>Gammaproteobacteria</taxon>
        <taxon>Vibrionales</taxon>
        <taxon>Vibrionaceae</taxon>
        <taxon>Photobacterium</taxon>
    </lineage>
</organism>
<dbReference type="GO" id="GO:0003676">
    <property type="term" value="F:nucleic acid binding"/>
    <property type="evidence" value="ECO:0007669"/>
    <property type="project" value="InterPro"/>
</dbReference>
<feature type="domain" description="Tc1-like transposase DDE" evidence="1">
    <location>
        <begin position="4"/>
        <end position="46"/>
    </location>
</feature>